<dbReference type="PANTHER" id="PTHR37841:SF1">
    <property type="entry name" value="DUF3298 DOMAIN-CONTAINING PROTEIN"/>
    <property type="match status" value="1"/>
</dbReference>
<feature type="chain" id="PRO_5025633716" evidence="1">
    <location>
        <begin position="21"/>
        <end position="747"/>
    </location>
</feature>
<dbReference type="RefSeq" id="WP_162444211.1">
    <property type="nucleotide sequence ID" value="NZ_CP048222.1"/>
</dbReference>
<dbReference type="PANTHER" id="PTHR37841">
    <property type="entry name" value="GLR2918 PROTEIN"/>
    <property type="match status" value="1"/>
</dbReference>
<evidence type="ECO:0000313" key="2">
    <source>
        <dbReference type="EMBL" id="QHT68193.1"/>
    </source>
</evidence>
<evidence type="ECO:0000256" key="1">
    <source>
        <dbReference type="SAM" id="SignalP"/>
    </source>
</evidence>
<keyword evidence="3" id="KW-1185">Reference proteome</keyword>
<gene>
    <name evidence="2" type="ORF">GXP67_16860</name>
</gene>
<dbReference type="SUPFAM" id="SSF69360">
    <property type="entry name" value="Cell wall binding repeat"/>
    <property type="match status" value="1"/>
</dbReference>
<keyword evidence="1" id="KW-0732">Signal</keyword>
<dbReference type="AlphaFoldDB" id="A0A6C0GKJ4"/>
<dbReference type="InterPro" id="IPR032774">
    <property type="entry name" value="WG_beta_rep"/>
</dbReference>
<dbReference type="EMBL" id="CP048222">
    <property type="protein sequence ID" value="QHT68193.1"/>
    <property type="molecule type" value="Genomic_DNA"/>
</dbReference>
<feature type="signal peptide" evidence="1">
    <location>
        <begin position="1"/>
        <end position="20"/>
    </location>
</feature>
<accession>A0A6C0GKJ4</accession>
<dbReference type="KEGG" id="rhoz:GXP67_16860"/>
<dbReference type="Proteomes" id="UP000480178">
    <property type="component" value="Chromosome"/>
</dbReference>
<dbReference type="Pfam" id="PF14903">
    <property type="entry name" value="WG_beta_rep"/>
    <property type="match status" value="9"/>
</dbReference>
<reference evidence="2 3" key="1">
    <citation type="submission" date="2020-01" db="EMBL/GenBank/DDBJ databases">
        <authorList>
            <person name="Kim M.K."/>
        </authorList>
    </citation>
    <scope>NUCLEOTIDE SEQUENCE [LARGE SCALE GENOMIC DNA]</scope>
    <source>
        <strain evidence="2 3">172606-1</strain>
    </source>
</reference>
<organism evidence="2 3">
    <name type="scientific">Rhodocytophaga rosea</name>
    <dbReference type="NCBI Taxonomy" id="2704465"/>
    <lineage>
        <taxon>Bacteria</taxon>
        <taxon>Pseudomonadati</taxon>
        <taxon>Bacteroidota</taxon>
        <taxon>Cytophagia</taxon>
        <taxon>Cytophagales</taxon>
        <taxon>Rhodocytophagaceae</taxon>
        <taxon>Rhodocytophaga</taxon>
    </lineage>
</organism>
<name>A0A6C0GKJ4_9BACT</name>
<proteinExistence type="predicted"/>
<protein>
    <submittedName>
        <fullName evidence="2">WG repeat-containing protein</fullName>
    </submittedName>
</protein>
<evidence type="ECO:0000313" key="3">
    <source>
        <dbReference type="Proteomes" id="UP000480178"/>
    </source>
</evidence>
<sequence length="747" mass="84198">MLKQICLFFLCFLLISSVFAGSLEEFPVPSQGKTGLYGYVDDSGHFIIKPQFEQALPFTEGIARVKIRHHWRLINSKGKFLTKSLYEEIRDFRNGVAVVSKRESLSTKRIVFGLVNIKGKEVVDPQYDYLTASPDQSMFIVGVTFDADAKGNTPVHFGVINAAGETIVPLQYVAIRDFNFKVFAVKNKQDSWQVFTRQKLPIFAGNYTDIKDFDEELATVKQAGKWGVINREGAMLVKAEYKNIVKKDPNHYELIPFTQWKVTNAKKEILLTSEYDNIRPVATSLYAYQSEGKFGLLSGNGERICEPQYDEIQPFTNDLTVVRNGFSFGVLHKKGNQVLPAQFQSVVIDSASSVIRVKELNKWGIYSRHGKAITPSIYDEIRMQPFGLFSVRQGTQWYLLDASGHVTGEASYDDMADFKGLYTVVKKHGRSGMINARGSWAIDPHYDSLHILNTQTAVYASHRETGFINLFTKQVLFSADKIEPVSKTLFKVTSDWKTGVYDCKGNVIIPQEYDHISALAKDSIFSVEKNGKKGLMSLQGKVVLRPSSLYQELHVMKEERVGVKINNKYGFIDRNGKLRIANRYEGIGSFSEDMVAVKIRGNWGFVDKAEELRVQPHYEQVLDFRNGVAAISKEGKWGFVNKKGKETVKPQYESIQSLPSGRYLVSKDGKKGLVTETGKELYTTKYDAIQDLGNGLILLNRGGKSGISDANGLDVLPLIYDYLYVDSSKNIFILGVVPQMQNFTYNR</sequence>